<evidence type="ECO:0000313" key="3">
    <source>
        <dbReference type="Proteomes" id="UP000031843"/>
    </source>
</evidence>
<protein>
    <submittedName>
        <fullName evidence="2">2-hydroxychromene-2-carboxylate isomerase/DsbA-like thioredoxin domain</fullName>
    </submittedName>
</protein>
<gene>
    <name evidence="2" type="ORF">RR42_m1326</name>
</gene>
<dbReference type="AlphaFoldDB" id="A0A0C4YDD6"/>
<sequence>MHPVDIQITYDFICPWCWIGYRNLKTAIGRMSTEVAPAISYVPYELNPAMPLEGADRKAYRTAKFGSWARSQAMDVEVAMMGRRAGLDFNYDLITVTPNTRLAHQLMAFAQQTGGAAMVEALFDAIFAAYFSRGEHIGLIDVLVPLAVSAGFDAQAVQDHLSGTDGEAQVEVAQAKAQREGGRSVPTIRIGNAVIAGAQPPSIMGKALQAGVAEAI</sequence>
<evidence type="ECO:0000313" key="2">
    <source>
        <dbReference type="EMBL" id="AJG18731.1"/>
    </source>
</evidence>
<dbReference type="PANTHER" id="PTHR13887:SF41">
    <property type="entry name" value="THIOREDOXIN SUPERFAMILY PROTEIN"/>
    <property type="match status" value="1"/>
</dbReference>
<dbReference type="Proteomes" id="UP000031843">
    <property type="component" value="Chromosome main"/>
</dbReference>
<dbReference type="Pfam" id="PF01323">
    <property type="entry name" value="DSBA"/>
    <property type="match status" value="1"/>
</dbReference>
<dbReference type="GO" id="GO:0016491">
    <property type="term" value="F:oxidoreductase activity"/>
    <property type="evidence" value="ECO:0007669"/>
    <property type="project" value="InterPro"/>
</dbReference>
<dbReference type="InterPro" id="IPR001853">
    <property type="entry name" value="DSBA-like_thioredoxin_dom"/>
</dbReference>
<dbReference type="CDD" id="cd03024">
    <property type="entry name" value="DsbA_FrnE"/>
    <property type="match status" value="1"/>
</dbReference>
<organism evidence="2 3">
    <name type="scientific">Cupriavidus basilensis</name>
    <dbReference type="NCBI Taxonomy" id="68895"/>
    <lineage>
        <taxon>Bacteria</taxon>
        <taxon>Pseudomonadati</taxon>
        <taxon>Pseudomonadota</taxon>
        <taxon>Betaproteobacteria</taxon>
        <taxon>Burkholderiales</taxon>
        <taxon>Burkholderiaceae</taxon>
        <taxon>Cupriavidus</taxon>
    </lineage>
</organism>
<dbReference type="RefSeq" id="WP_043344982.1">
    <property type="nucleotide sequence ID" value="NZ_CP010536.1"/>
</dbReference>
<accession>A0A0C4YDD6</accession>
<dbReference type="GO" id="GO:0016853">
    <property type="term" value="F:isomerase activity"/>
    <property type="evidence" value="ECO:0007669"/>
    <property type="project" value="UniProtKB-KW"/>
</dbReference>
<reference evidence="2 3" key="1">
    <citation type="journal article" date="2015" name="Genome Announc.">
        <title>Complete Genome Sequence of Cupriavidus basilensis 4G11, Isolated from the Oak Ridge Field Research Center Site.</title>
        <authorList>
            <person name="Ray J."/>
            <person name="Waters R.J."/>
            <person name="Skerker J.M."/>
            <person name="Kuehl J.V."/>
            <person name="Price M.N."/>
            <person name="Huang J."/>
            <person name="Chakraborty R."/>
            <person name="Arkin A.P."/>
            <person name="Deutschbauer A."/>
        </authorList>
    </citation>
    <scope>NUCLEOTIDE SEQUENCE [LARGE SCALE GENOMIC DNA]</scope>
    <source>
        <strain evidence="2">4G11</strain>
    </source>
</reference>
<keyword evidence="3" id="KW-1185">Reference proteome</keyword>
<dbReference type="KEGG" id="cbw:RR42_m1326"/>
<dbReference type="SUPFAM" id="SSF52833">
    <property type="entry name" value="Thioredoxin-like"/>
    <property type="match status" value="1"/>
</dbReference>
<dbReference type="InterPro" id="IPR036249">
    <property type="entry name" value="Thioredoxin-like_sf"/>
</dbReference>
<evidence type="ECO:0000259" key="1">
    <source>
        <dbReference type="Pfam" id="PF01323"/>
    </source>
</evidence>
<keyword evidence="2" id="KW-0413">Isomerase</keyword>
<feature type="domain" description="DSBA-like thioredoxin" evidence="1">
    <location>
        <begin position="6"/>
        <end position="209"/>
    </location>
</feature>
<dbReference type="STRING" id="68895.RR42_m1326"/>
<dbReference type="Gene3D" id="3.40.30.10">
    <property type="entry name" value="Glutaredoxin"/>
    <property type="match status" value="1"/>
</dbReference>
<name>A0A0C4YDD6_9BURK</name>
<proteinExistence type="predicted"/>
<dbReference type="PANTHER" id="PTHR13887">
    <property type="entry name" value="GLUTATHIONE S-TRANSFERASE KAPPA"/>
    <property type="match status" value="1"/>
</dbReference>
<dbReference type="EMBL" id="CP010536">
    <property type="protein sequence ID" value="AJG18731.1"/>
    <property type="molecule type" value="Genomic_DNA"/>
</dbReference>
<dbReference type="OrthoDB" id="9799122at2"/>